<name>A0A0G0LG33_9BACT</name>
<proteinExistence type="predicted"/>
<dbReference type="EMBL" id="LBVS01000003">
    <property type="protein sequence ID" value="KKQ90833.1"/>
    <property type="molecule type" value="Genomic_DNA"/>
</dbReference>
<comment type="caution">
    <text evidence="1">The sequence shown here is derived from an EMBL/GenBank/DDBJ whole genome shotgun (WGS) entry which is preliminary data.</text>
</comment>
<accession>A0A0G0LG33</accession>
<evidence type="ECO:0000313" key="2">
    <source>
        <dbReference type="Proteomes" id="UP000033862"/>
    </source>
</evidence>
<reference evidence="1 2" key="1">
    <citation type="journal article" date="2015" name="Nature">
        <title>rRNA introns, odd ribosomes, and small enigmatic genomes across a large radiation of phyla.</title>
        <authorList>
            <person name="Brown C.T."/>
            <person name="Hug L.A."/>
            <person name="Thomas B.C."/>
            <person name="Sharon I."/>
            <person name="Castelle C.J."/>
            <person name="Singh A."/>
            <person name="Wilkins M.J."/>
            <person name="Williams K.H."/>
            <person name="Banfield J.F."/>
        </authorList>
    </citation>
    <scope>NUCLEOTIDE SEQUENCE [LARGE SCALE GENOMIC DNA]</scope>
</reference>
<protein>
    <submittedName>
        <fullName evidence="1">Uncharacterized protein</fullName>
    </submittedName>
</protein>
<dbReference type="AlphaFoldDB" id="A0A0G0LG33"/>
<sequence length="127" mass="14004">MTSHLLDLAGRSALLAFEPMLNAVTHPNLRNVFLCLSDLLLSLLSPLNRLIGLVEAVNTGGQEHYGYQYRNYHPFHCALLLPRFGSRFCPWVSAELHSAFHVISAVASALAHPMSQEPATPEISAIR</sequence>
<organism evidence="1 2">
    <name type="scientific">Berkelbacteria bacterium GW2011_GWA1_39_10</name>
    <dbReference type="NCBI Taxonomy" id="1618332"/>
    <lineage>
        <taxon>Bacteria</taxon>
        <taxon>Candidatus Berkelbacteria</taxon>
    </lineage>
</organism>
<gene>
    <name evidence="1" type="ORF">UT15_C0003G0008</name>
</gene>
<evidence type="ECO:0000313" key="1">
    <source>
        <dbReference type="EMBL" id="KKQ90833.1"/>
    </source>
</evidence>
<dbReference type="Proteomes" id="UP000033862">
    <property type="component" value="Unassembled WGS sequence"/>
</dbReference>